<protein>
    <submittedName>
        <fullName evidence="3">Uncharacterized protein</fullName>
    </submittedName>
</protein>
<feature type="region of interest" description="Disordered" evidence="1">
    <location>
        <begin position="44"/>
        <end position="76"/>
    </location>
</feature>
<feature type="compositionally biased region" description="Gly residues" evidence="1">
    <location>
        <begin position="55"/>
        <end position="76"/>
    </location>
</feature>
<keyword evidence="4" id="KW-1185">Reference proteome</keyword>
<keyword evidence="2" id="KW-1133">Transmembrane helix</keyword>
<organism evidence="3 4">
    <name type="scientific">Streptomyces axinellae</name>
    <dbReference type="NCBI Taxonomy" id="552788"/>
    <lineage>
        <taxon>Bacteria</taxon>
        <taxon>Bacillati</taxon>
        <taxon>Actinomycetota</taxon>
        <taxon>Actinomycetes</taxon>
        <taxon>Kitasatosporales</taxon>
        <taxon>Streptomycetaceae</taxon>
        <taxon>Streptomyces</taxon>
    </lineage>
</organism>
<sequence length="76" mass="7516">MIAWLVFGGIFLVVVVLIFWMTTRPANLNPRTYGRGGPSGKFTGQAWTAGESDGDGGVSCGGGSSASCGGGGGGGF</sequence>
<gene>
    <name evidence="3" type="ORF">GCM10009863_04110</name>
</gene>
<evidence type="ECO:0000313" key="4">
    <source>
        <dbReference type="Proteomes" id="UP001501447"/>
    </source>
</evidence>
<proteinExistence type="predicted"/>
<accession>A0ABP6BZU4</accession>
<name>A0ABP6BZU4_9ACTN</name>
<reference evidence="4" key="1">
    <citation type="journal article" date="2019" name="Int. J. Syst. Evol. Microbiol.">
        <title>The Global Catalogue of Microorganisms (GCM) 10K type strain sequencing project: providing services to taxonomists for standard genome sequencing and annotation.</title>
        <authorList>
            <consortium name="The Broad Institute Genomics Platform"/>
            <consortium name="The Broad Institute Genome Sequencing Center for Infectious Disease"/>
            <person name="Wu L."/>
            <person name="Ma J."/>
        </authorList>
    </citation>
    <scope>NUCLEOTIDE SEQUENCE [LARGE SCALE GENOMIC DNA]</scope>
    <source>
        <strain evidence="4">JCM 16373</strain>
    </source>
</reference>
<evidence type="ECO:0000256" key="2">
    <source>
        <dbReference type="SAM" id="Phobius"/>
    </source>
</evidence>
<dbReference type="Proteomes" id="UP001501447">
    <property type="component" value="Unassembled WGS sequence"/>
</dbReference>
<dbReference type="EMBL" id="BAAARJ010000001">
    <property type="protein sequence ID" value="GAA2594133.1"/>
    <property type="molecule type" value="Genomic_DNA"/>
</dbReference>
<comment type="caution">
    <text evidence="3">The sequence shown here is derived from an EMBL/GenBank/DDBJ whole genome shotgun (WGS) entry which is preliminary data.</text>
</comment>
<feature type="transmembrane region" description="Helical" evidence="2">
    <location>
        <begin position="6"/>
        <end position="23"/>
    </location>
</feature>
<evidence type="ECO:0000256" key="1">
    <source>
        <dbReference type="SAM" id="MobiDB-lite"/>
    </source>
</evidence>
<keyword evidence="2" id="KW-0472">Membrane</keyword>
<keyword evidence="2" id="KW-0812">Transmembrane</keyword>
<evidence type="ECO:0000313" key="3">
    <source>
        <dbReference type="EMBL" id="GAA2594133.1"/>
    </source>
</evidence>